<dbReference type="RefSeq" id="WP_176279424.1">
    <property type="nucleotide sequence ID" value="NZ_JABWMH010000002.1"/>
</dbReference>
<sequence length="87" mass="9479">MSRSINIVYFSWVRERLGVDEEQFVLGDEVRTIADILNLLADRGAAHADILSDVSKLRFALDQDYGTPASVIGSAKELAIFPPVTGG</sequence>
<dbReference type="InterPro" id="IPR016155">
    <property type="entry name" value="Mopterin_synth/thiamin_S_b"/>
</dbReference>
<accession>A0ABX2N2P8</accession>
<dbReference type="NCBIfam" id="TIGR01682">
    <property type="entry name" value="moaD"/>
    <property type="match status" value="1"/>
</dbReference>
<gene>
    <name evidence="1" type="primary">moaD</name>
    <name evidence="1" type="ORF">HUO14_08570</name>
</gene>
<evidence type="ECO:0000313" key="1">
    <source>
        <dbReference type="EMBL" id="NVD27954.1"/>
    </source>
</evidence>
<proteinExistence type="predicted"/>
<dbReference type="SUPFAM" id="SSF54285">
    <property type="entry name" value="MoaD/ThiS"/>
    <property type="match status" value="1"/>
</dbReference>
<evidence type="ECO:0000313" key="2">
    <source>
        <dbReference type="Proteomes" id="UP000652427"/>
    </source>
</evidence>
<dbReference type="Proteomes" id="UP000652427">
    <property type="component" value="Unassembled WGS sequence"/>
</dbReference>
<keyword evidence="2" id="KW-1185">Reference proteome</keyword>
<dbReference type="InterPro" id="IPR003749">
    <property type="entry name" value="ThiS/MoaD-like"/>
</dbReference>
<dbReference type="Pfam" id="PF02597">
    <property type="entry name" value="ThiS"/>
    <property type="match status" value="1"/>
</dbReference>
<reference evidence="1 2" key="1">
    <citation type="submission" date="2020-06" db="EMBL/GenBank/DDBJ databases">
        <authorList>
            <person name="Kim S.-J."/>
            <person name="Park S.-J."/>
        </authorList>
    </citation>
    <scope>NUCLEOTIDE SEQUENCE [LARGE SCALE GENOMIC DNA]</scope>
    <source>
        <strain evidence="1 2">SW-151</strain>
    </source>
</reference>
<dbReference type="InterPro" id="IPR012675">
    <property type="entry name" value="Beta-grasp_dom_sf"/>
</dbReference>
<organism evidence="1 2">
    <name type="scientific">Parasphingorhabdus flavimaris</name>
    <dbReference type="NCBI Taxonomy" id="266812"/>
    <lineage>
        <taxon>Bacteria</taxon>
        <taxon>Pseudomonadati</taxon>
        <taxon>Pseudomonadota</taxon>
        <taxon>Alphaproteobacteria</taxon>
        <taxon>Sphingomonadales</taxon>
        <taxon>Sphingomonadaceae</taxon>
        <taxon>Parasphingorhabdus</taxon>
    </lineage>
</organism>
<protein>
    <submittedName>
        <fullName evidence="1">Molybdopterin converting factor subunit 1</fullName>
    </submittedName>
</protein>
<comment type="caution">
    <text evidence="1">The sequence shown here is derived from an EMBL/GenBank/DDBJ whole genome shotgun (WGS) entry which is preliminary data.</text>
</comment>
<name>A0ABX2N2P8_9SPHN</name>
<dbReference type="Gene3D" id="3.10.20.30">
    <property type="match status" value="1"/>
</dbReference>
<dbReference type="EMBL" id="JABWMH010000002">
    <property type="protein sequence ID" value="NVD27954.1"/>
    <property type="molecule type" value="Genomic_DNA"/>
</dbReference>
<dbReference type="CDD" id="cd00754">
    <property type="entry name" value="Ubl_MoaD"/>
    <property type="match status" value="1"/>
</dbReference>